<reference evidence="1 2" key="1">
    <citation type="journal article" date="2019" name="Commun. Biol.">
        <title>The bagworm genome reveals a unique fibroin gene that provides high tensile strength.</title>
        <authorList>
            <person name="Kono N."/>
            <person name="Nakamura H."/>
            <person name="Ohtoshi R."/>
            <person name="Tomita M."/>
            <person name="Numata K."/>
            <person name="Arakawa K."/>
        </authorList>
    </citation>
    <scope>NUCLEOTIDE SEQUENCE [LARGE SCALE GENOMIC DNA]</scope>
</reference>
<sequence length="130" mass="14545">MVLEINKKLIEEKIYRVLQPQRVHCKRMPFPFLKKSPLATRSHHRVSGTNRWPTVPKLKLDKYSRADVSCCSVAPGCRYSKLYTASEPLRGRVSQMIDVAPAARAAPAAPAAGRSLNMHEEQFVLATGTD</sequence>
<proteinExistence type="predicted"/>
<accession>A0A4C1X432</accession>
<keyword evidence="2" id="KW-1185">Reference proteome</keyword>
<organism evidence="1 2">
    <name type="scientific">Eumeta variegata</name>
    <name type="common">Bagworm moth</name>
    <name type="synonym">Eumeta japonica</name>
    <dbReference type="NCBI Taxonomy" id="151549"/>
    <lineage>
        <taxon>Eukaryota</taxon>
        <taxon>Metazoa</taxon>
        <taxon>Ecdysozoa</taxon>
        <taxon>Arthropoda</taxon>
        <taxon>Hexapoda</taxon>
        <taxon>Insecta</taxon>
        <taxon>Pterygota</taxon>
        <taxon>Neoptera</taxon>
        <taxon>Endopterygota</taxon>
        <taxon>Lepidoptera</taxon>
        <taxon>Glossata</taxon>
        <taxon>Ditrysia</taxon>
        <taxon>Tineoidea</taxon>
        <taxon>Psychidae</taxon>
        <taxon>Oiketicinae</taxon>
        <taxon>Eumeta</taxon>
    </lineage>
</organism>
<evidence type="ECO:0000313" key="2">
    <source>
        <dbReference type="Proteomes" id="UP000299102"/>
    </source>
</evidence>
<name>A0A4C1X432_EUMVA</name>
<dbReference type="AlphaFoldDB" id="A0A4C1X432"/>
<protein>
    <submittedName>
        <fullName evidence="1">Uncharacterized protein</fullName>
    </submittedName>
</protein>
<dbReference type="EMBL" id="BGZK01000708">
    <property type="protein sequence ID" value="GBP57114.1"/>
    <property type="molecule type" value="Genomic_DNA"/>
</dbReference>
<gene>
    <name evidence="1" type="ORF">EVAR_36782_1</name>
</gene>
<dbReference type="Proteomes" id="UP000299102">
    <property type="component" value="Unassembled WGS sequence"/>
</dbReference>
<comment type="caution">
    <text evidence="1">The sequence shown here is derived from an EMBL/GenBank/DDBJ whole genome shotgun (WGS) entry which is preliminary data.</text>
</comment>
<evidence type="ECO:0000313" key="1">
    <source>
        <dbReference type="EMBL" id="GBP57114.1"/>
    </source>
</evidence>